<proteinExistence type="predicted"/>
<dbReference type="InterPro" id="IPR011033">
    <property type="entry name" value="PRC_barrel-like_sf"/>
</dbReference>
<feature type="compositionally biased region" description="Low complexity" evidence="1">
    <location>
        <begin position="150"/>
        <end position="165"/>
    </location>
</feature>
<feature type="region of interest" description="Disordered" evidence="1">
    <location>
        <begin position="24"/>
        <end position="44"/>
    </location>
</feature>
<dbReference type="Proteomes" id="UP001241603">
    <property type="component" value="Unassembled WGS sequence"/>
</dbReference>
<name>A0ABU0HBQ7_9HYPH</name>
<dbReference type="Pfam" id="PF05239">
    <property type="entry name" value="PRC"/>
    <property type="match status" value="1"/>
</dbReference>
<keyword evidence="5" id="KW-1185">Reference proteome</keyword>
<comment type="caution">
    <text evidence="4">The sequence shown here is derived from an EMBL/GenBank/DDBJ whole genome shotgun (WGS) entry which is preliminary data.</text>
</comment>
<feature type="chain" id="PRO_5046864251" evidence="2">
    <location>
        <begin position="21"/>
        <end position="174"/>
    </location>
</feature>
<evidence type="ECO:0000256" key="1">
    <source>
        <dbReference type="SAM" id="MobiDB-lite"/>
    </source>
</evidence>
<dbReference type="SUPFAM" id="SSF50346">
    <property type="entry name" value="PRC-barrel domain"/>
    <property type="match status" value="1"/>
</dbReference>
<protein>
    <submittedName>
        <fullName evidence="4">Opacity protein-like surface antigen</fullName>
    </submittedName>
</protein>
<dbReference type="Gene3D" id="2.30.30.240">
    <property type="entry name" value="PRC-barrel domain"/>
    <property type="match status" value="1"/>
</dbReference>
<dbReference type="InterPro" id="IPR027275">
    <property type="entry name" value="PRC-brl_dom"/>
</dbReference>
<feature type="signal peptide" evidence="2">
    <location>
        <begin position="1"/>
        <end position="20"/>
    </location>
</feature>
<gene>
    <name evidence="4" type="ORF">QO014_004155</name>
</gene>
<feature type="region of interest" description="Disordered" evidence="1">
    <location>
        <begin position="136"/>
        <end position="174"/>
    </location>
</feature>
<evidence type="ECO:0000313" key="5">
    <source>
        <dbReference type="Proteomes" id="UP001241603"/>
    </source>
</evidence>
<feature type="compositionally biased region" description="Low complexity" evidence="1">
    <location>
        <begin position="25"/>
        <end position="40"/>
    </location>
</feature>
<dbReference type="EMBL" id="JAUSVO010000006">
    <property type="protein sequence ID" value="MDQ0439749.1"/>
    <property type="molecule type" value="Genomic_DNA"/>
</dbReference>
<accession>A0ABU0HBQ7</accession>
<evidence type="ECO:0000313" key="4">
    <source>
        <dbReference type="EMBL" id="MDQ0439749.1"/>
    </source>
</evidence>
<evidence type="ECO:0000259" key="3">
    <source>
        <dbReference type="Pfam" id="PF05239"/>
    </source>
</evidence>
<keyword evidence="2" id="KW-0732">Signal</keyword>
<sequence>MKKLLTATALVGLLAAPAFAQDAVSPSMTTPSTTGDTTQPLNPLPGDKFITSQASDDWNAAKVIGSTVYGAGDEDLGKVNDLVAGSDGRLKAVVVGVGGFLGIGEKNVGVSPAALQRVADGNNWKYTLTTTKEELAAAPEFRMPEGIDGSTTSSTTPADPAAPMAPATPAPAAP</sequence>
<dbReference type="PANTHER" id="PTHR36505:SF1">
    <property type="entry name" value="BLR1072 PROTEIN"/>
    <property type="match status" value="1"/>
</dbReference>
<evidence type="ECO:0000256" key="2">
    <source>
        <dbReference type="SAM" id="SignalP"/>
    </source>
</evidence>
<reference evidence="4 5" key="1">
    <citation type="submission" date="2023-07" db="EMBL/GenBank/DDBJ databases">
        <title>Genomic Encyclopedia of Type Strains, Phase IV (KMG-IV): sequencing the most valuable type-strain genomes for metagenomic binning, comparative biology and taxonomic classification.</title>
        <authorList>
            <person name="Goeker M."/>
        </authorList>
    </citation>
    <scope>NUCLEOTIDE SEQUENCE [LARGE SCALE GENOMIC DNA]</scope>
    <source>
        <strain evidence="4 5">B6-8</strain>
    </source>
</reference>
<organism evidence="4 5">
    <name type="scientific">Kaistia dalseonensis</name>
    <dbReference type="NCBI Taxonomy" id="410840"/>
    <lineage>
        <taxon>Bacteria</taxon>
        <taxon>Pseudomonadati</taxon>
        <taxon>Pseudomonadota</taxon>
        <taxon>Alphaproteobacteria</taxon>
        <taxon>Hyphomicrobiales</taxon>
        <taxon>Kaistiaceae</taxon>
        <taxon>Kaistia</taxon>
    </lineage>
</organism>
<feature type="domain" description="PRC-barrel" evidence="3">
    <location>
        <begin position="60"/>
        <end position="133"/>
    </location>
</feature>
<dbReference type="PANTHER" id="PTHR36505">
    <property type="entry name" value="BLR1072 PROTEIN"/>
    <property type="match status" value="1"/>
</dbReference>
<dbReference type="RefSeq" id="WP_266350637.1">
    <property type="nucleotide sequence ID" value="NZ_JAPKNG010000006.1"/>
</dbReference>